<feature type="repeat" description="ANK" evidence="3">
    <location>
        <begin position="43"/>
        <end position="75"/>
    </location>
</feature>
<dbReference type="Pfam" id="PF07647">
    <property type="entry name" value="SAM_2"/>
    <property type="match status" value="1"/>
</dbReference>
<keyword evidence="2 3" id="KW-0040">ANK repeat</keyword>
<protein>
    <submittedName>
        <fullName evidence="6">Tankyrase-1</fullName>
    </submittedName>
</protein>
<keyword evidence="7" id="KW-1185">Reference proteome</keyword>
<keyword evidence="4" id="KW-0472">Membrane</keyword>
<dbReference type="Gene3D" id="1.10.150.50">
    <property type="entry name" value="Transcription Factor, Ets-1"/>
    <property type="match status" value="1"/>
</dbReference>
<comment type="caution">
    <text evidence="6">The sequence shown here is derived from an EMBL/GenBank/DDBJ whole genome shotgun (WGS) entry which is preliminary data.</text>
</comment>
<accession>A0A4C1V1I3</accession>
<feature type="domain" description="SAM" evidence="5">
    <location>
        <begin position="226"/>
        <end position="289"/>
    </location>
</feature>
<dbReference type="Pfam" id="PF12796">
    <property type="entry name" value="Ank_2"/>
    <property type="match status" value="1"/>
</dbReference>
<dbReference type="EMBL" id="BGZK01000263">
    <property type="protein sequence ID" value="GBP32658.1"/>
    <property type="molecule type" value="Genomic_DNA"/>
</dbReference>
<proteinExistence type="predicted"/>
<keyword evidence="4" id="KW-1133">Transmembrane helix</keyword>
<organism evidence="6 7">
    <name type="scientific">Eumeta variegata</name>
    <name type="common">Bagworm moth</name>
    <name type="synonym">Eumeta japonica</name>
    <dbReference type="NCBI Taxonomy" id="151549"/>
    <lineage>
        <taxon>Eukaryota</taxon>
        <taxon>Metazoa</taxon>
        <taxon>Ecdysozoa</taxon>
        <taxon>Arthropoda</taxon>
        <taxon>Hexapoda</taxon>
        <taxon>Insecta</taxon>
        <taxon>Pterygota</taxon>
        <taxon>Neoptera</taxon>
        <taxon>Endopterygota</taxon>
        <taxon>Lepidoptera</taxon>
        <taxon>Glossata</taxon>
        <taxon>Ditrysia</taxon>
        <taxon>Tineoidea</taxon>
        <taxon>Psychidae</taxon>
        <taxon>Oiketicinae</taxon>
        <taxon>Eumeta</taxon>
    </lineage>
</organism>
<evidence type="ECO:0000256" key="3">
    <source>
        <dbReference type="PROSITE-ProRule" id="PRU00023"/>
    </source>
</evidence>
<evidence type="ECO:0000256" key="2">
    <source>
        <dbReference type="ARBA" id="ARBA00023043"/>
    </source>
</evidence>
<dbReference type="AlphaFoldDB" id="A0A4C1V1I3"/>
<evidence type="ECO:0000256" key="4">
    <source>
        <dbReference type="SAM" id="Phobius"/>
    </source>
</evidence>
<dbReference type="Pfam" id="PF00023">
    <property type="entry name" value="Ank"/>
    <property type="match status" value="1"/>
</dbReference>
<dbReference type="SMART" id="SM00454">
    <property type="entry name" value="SAM"/>
    <property type="match status" value="1"/>
</dbReference>
<name>A0A4C1V1I3_EUMVA</name>
<dbReference type="Gene3D" id="1.25.40.20">
    <property type="entry name" value="Ankyrin repeat-containing domain"/>
    <property type="match status" value="1"/>
</dbReference>
<evidence type="ECO:0000313" key="7">
    <source>
        <dbReference type="Proteomes" id="UP000299102"/>
    </source>
</evidence>
<dbReference type="SUPFAM" id="SSF47769">
    <property type="entry name" value="SAM/Pointed domain"/>
    <property type="match status" value="1"/>
</dbReference>
<sequence>MARYMLRAANHLCDDNDRAGSLVSSIRRLITPHNVNCRDSHGRNSTPLHLAAGYNNLEVAEALLEAGAAVSARDKGGLVPLHNAASYGHLELAALLLKAGTPPNAADRWGFTPLHEAAHKARTQLCALLIAHGADPFLKNQEGQTALDLATADDVRSLLQDAMTSSTGCAPAALEPPPPAPPAQPVVMPSGETVAISLPVVPSTYWAEGSRGSLEEAAGRPASALSTSESLNTFLSSIGLEQLGPVLEREQITVDILCEMSHDDLRAIGVAAYGHRHRLLKAARQSLQAASGDPPFRFYGLLSIAVLILWRIYTLAASRPFKFRRPTDLYNSMP</sequence>
<dbReference type="Proteomes" id="UP000299102">
    <property type="component" value="Unassembled WGS sequence"/>
</dbReference>
<feature type="repeat" description="ANK" evidence="3">
    <location>
        <begin position="76"/>
        <end position="108"/>
    </location>
</feature>
<dbReference type="SUPFAM" id="SSF48403">
    <property type="entry name" value="Ankyrin repeat"/>
    <property type="match status" value="1"/>
</dbReference>
<evidence type="ECO:0000256" key="1">
    <source>
        <dbReference type="ARBA" id="ARBA00022737"/>
    </source>
</evidence>
<dbReference type="PRINTS" id="PR01415">
    <property type="entry name" value="ANKYRIN"/>
</dbReference>
<gene>
    <name evidence="6" type="primary">Tnks</name>
    <name evidence="6" type="ORF">EVAR_16820_1</name>
</gene>
<dbReference type="OrthoDB" id="4772757at2759"/>
<reference evidence="6 7" key="1">
    <citation type="journal article" date="2019" name="Commun. Biol.">
        <title>The bagworm genome reveals a unique fibroin gene that provides high tensile strength.</title>
        <authorList>
            <person name="Kono N."/>
            <person name="Nakamura H."/>
            <person name="Ohtoshi R."/>
            <person name="Tomita M."/>
            <person name="Numata K."/>
            <person name="Arakawa K."/>
        </authorList>
    </citation>
    <scope>NUCLEOTIDE SEQUENCE [LARGE SCALE GENOMIC DNA]</scope>
</reference>
<dbReference type="STRING" id="151549.A0A4C1V1I3"/>
<keyword evidence="1" id="KW-0677">Repeat</keyword>
<dbReference type="InterPro" id="IPR001660">
    <property type="entry name" value="SAM"/>
</dbReference>
<dbReference type="PANTHER" id="PTHR24173:SF74">
    <property type="entry name" value="ANKYRIN REPEAT DOMAIN-CONTAINING PROTEIN 16"/>
    <property type="match status" value="1"/>
</dbReference>
<dbReference type="InterPro" id="IPR002110">
    <property type="entry name" value="Ankyrin_rpt"/>
</dbReference>
<evidence type="ECO:0000313" key="6">
    <source>
        <dbReference type="EMBL" id="GBP32658.1"/>
    </source>
</evidence>
<dbReference type="PROSITE" id="PS50297">
    <property type="entry name" value="ANK_REP_REGION"/>
    <property type="match status" value="3"/>
</dbReference>
<dbReference type="InterPro" id="IPR036770">
    <property type="entry name" value="Ankyrin_rpt-contain_sf"/>
</dbReference>
<dbReference type="PANTHER" id="PTHR24173">
    <property type="entry name" value="ANKYRIN REPEAT CONTAINING"/>
    <property type="match status" value="1"/>
</dbReference>
<feature type="transmembrane region" description="Helical" evidence="4">
    <location>
        <begin position="296"/>
        <end position="316"/>
    </location>
</feature>
<feature type="repeat" description="ANK" evidence="3">
    <location>
        <begin position="109"/>
        <end position="141"/>
    </location>
</feature>
<dbReference type="SMART" id="SM00248">
    <property type="entry name" value="ANK"/>
    <property type="match status" value="3"/>
</dbReference>
<dbReference type="PROSITE" id="PS50105">
    <property type="entry name" value="SAM_DOMAIN"/>
    <property type="match status" value="1"/>
</dbReference>
<keyword evidence="4" id="KW-0812">Transmembrane</keyword>
<dbReference type="PROSITE" id="PS50088">
    <property type="entry name" value="ANK_REPEAT"/>
    <property type="match status" value="3"/>
</dbReference>
<evidence type="ECO:0000259" key="5">
    <source>
        <dbReference type="PROSITE" id="PS50105"/>
    </source>
</evidence>
<dbReference type="InterPro" id="IPR013761">
    <property type="entry name" value="SAM/pointed_sf"/>
</dbReference>